<evidence type="ECO:0000259" key="4">
    <source>
        <dbReference type="Pfam" id="PF01464"/>
    </source>
</evidence>
<evidence type="ECO:0000313" key="6">
    <source>
        <dbReference type="Proteomes" id="UP000592294"/>
    </source>
</evidence>
<dbReference type="AlphaFoldDB" id="A0A850RJB4"/>
<organism evidence="5 6">
    <name type="scientific">Allochromatium humboldtianum</name>
    <dbReference type="NCBI Taxonomy" id="504901"/>
    <lineage>
        <taxon>Bacteria</taxon>
        <taxon>Pseudomonadati</taxon>
        <taxon>Pseudomonadota</taxon>
        <taxon>Gammaproteobacteria</taxon>
        <taxon>Chromatiales</taxon>
        <taxon>Chromatiaceae</taxon>
        <taxon>Allochromatium</taxon>
    </lineage>
</organism>
<evidence type="ECO:0000256" key="2">
    <source>
        <dbReference type="SAM" id="MobiDB-lite"/>
    </source>
</evidence>
<dbReference type="Proteomes" id="UP000592294">
    <property type="component" value="Unassembled WGS sequence"/>
</dbReference>
<dbReference type="PANTHER" id="PTHR37423:SF2">
    <property type="entry name" value="MEMBRANE-BOUND LYTIC MUREIN TRANSGLYCOSYLASE C"/>
    <property type="match status" value="1"/>
</dbReference>
<dbReference type="GO" id="GO:0000270">
    <property type="term" value="P:peptidoglycan metabolic process"/>
    <property type="evidence" value="ECO:0007669"/>
    <property type="project" value="InterPro"/>
</dbReference>
<reference evidence="5 6" key="1">
    <citation type="submission" date="2020-06" db="EMBL/GenBank/DDBJ databases">
        <title>Whole-genome sequence of Allochromatium humboldtianum DSM 21881, type strain.</title>
        <authorList>
            <person name="Kyndt J.A."/>
            <person name="Meyer T.E."/>
        </authorList>
    </citation>
    <scope>NUCLEOTIDE SEQUENCE [LARGE SCALE GENOMIC DNA]</scope>
    <source>
        <strain evidence="5 6">DSM 21881</strain>
    </source>
</reference>
<gene>
    <name evidence="5" type="ORF">HW932_10340</name>
</gene>
<evidence type="ECO:0000256" key="1">
    <source>
        <dbReference type="ARBA" id="ARBA00007734"/>
    </source>
</evidence>
<name>A0A850RJB4_9GAMM</name>
<comment type="caution">
    <text evidence="5">The sequence shown here is derived from an EMBL/GenBank/DDBJ whole genome shotgun (WGS) entry which is preliminary data.</text>
</comment>
<dbReference type="Gene3D" id="1.10.530.10">
    <property type="match status" value="1"/>
</dbReference>
<dbReference type="PANTHER" id="PTHR37423">
    <property type="entry name" value="SOLUBLE LYTIC MUREIN TRANSGLYCOSYLASE-RELATED"/>
    <property type="match status" value="1"/>
</dbReference>
<protein>
    <submittedName>
        <fullName evidence="5">Lytic transglycosylase domain-containing protein</fullName>
    </submittedName>
</protein>
<feature type="compositionally biased region" description="Pro residues" evidence="2">
    <location>
        <begin position="47"/>
        <end position="56"/>
    </location>
</feature>
<dbReference type="InterPro" id="IPR023346">
    <property type="entry name" value="Lysozyme-like_dom_sf"/>
</dbReference>
<evidence type="ECO:0000313" key="5">
    <source>
        <dbReference type="EMBL" id="NVZ09661.1"/>
    </source>
</evidence>
<feature type="region of interest" description="Disordered" evidence="2">
    <location>
        <begin position="33"/>
        <end position="61"/>
    </location>
</feature>
<dbReference type="PROSITE" id="PS00922">
    <property type="entry name" value="TRANSGLYCOSYLASE"/>
    <property type="match status" value="1"/>
</dbReference>
<dbReference type="InterPro" id="IPR008258">
    <property type="entry name" value="Transglycosylase_SLT_dom_1"/>
</dbReference>
<dbReference type="SUPFAM" id="SSF53955">
    <property type="entry name" value="Lysozyme-like"/>
    <property type="match status" value="1"/>
</dbReference>
<feature type="signal peptide" evidence="3">
    <location>
        <begin position="1"/>
        <end position="24"/>
    </location>
</feature>
<dbReference type="EMBL" id="JABZEO010000006">
    <property type="protein sequence ID" value="NVZ09661.1"/>
    <property type="molecule type" value="Genomic_DNA"/>
</dbReference>
<dbReference type="Pfam" id="PF01464">
    <property type="entry name" value="SLT"/>
    <property type="match status" value="1"/>
</dbReference>
<dbReference type="GO" id="GO:0016020">
    <property type="term" value="C:membrane"/>
    <property type="evidence" value="ECO:0007669"/>
    <property type="project" value="InterPro"/>
</dbReference>
<feature type="chain" id="PRO_5032503548" evidence="3">
    <location>
        <begin position="25"/>
        <end position="262"/>
    </location>
</feature>
<dbReference type="CDD" id="cd00254">
    <property type="entry name" value="LT-like"/>
    <property type="match status" value="1"/>
</dbReference>
<keyword evidence="3" id="KW-0732">Signal</keyword>
<feature type="domain" description="Transglycosylase SLT" evidence="4">
    <location>
        <begin position="68"/>
        <end position="170"/>
    </location>
</feature>
<keyword evidence="6" id="KW-1185">Reference proteome</keyword>
<dbReference type="RefSeq" id="WP_176976417.1">
    <property type="nucleotide sequence ID" value="NZ_JABZEO010000006.1"/>
</dbReference>
<comment type="similarity">
    <text evidence="1">Belongs to the transglycosylase Slt family.</text>
</comment>
<dbReference type="GO" id="GO:0008933">
    <property type="term" value="F:peptidoglycan lytic transglycosylase activity"/>
    <property type="evidence" value="ECO:0007669"/>
    <property type="project" value="InterPro"/>
</dbReference>
<sequence length="262" mass="28600">MKQKPIARCSFALLVLLVPLSVFAETEAATGAVADSAAPGAVEPVRPARPTPPNRPRPSRAEVQAMIPEVARRHGVEEALVRAVVAAESNYDAHAVSPVGAVGLMQLMPPTAADYGVTSVEALFDPRINLNTGTRHLKRLLRKYSDDYGRVIMAYNAGEGVVDRTNSRVTYLETLNYTEAVIRHYRRNGGTAPTQAALAQVQTLRGVRNTGQARRLLKKYLDPSLLSLKVKPTLDVRYLNPALHDVGPESKPMFELDTTVIR</sequence>
<accession>A0A850RJB4</accession>
<evidence type="ECO:0000256" key="3">
    <source>
        <dbReference type="SAM" id="SignalP"/>
    </source>
</evidence>
<proteinExistence type="inferred from homology"/>
<dbReference type="InterPro" id="IPR000189">
    <property type="entry name" value="Transglyc_AS"/>
</dbReference>